<evidence type="ECO:0000256" key="4">
    <source>
        <dbReference type="ARBA" id="ARBA00022777"/>
    </source>
</evidence>
<keyword evidence="3" id="KW-0547">Nucleotide-binding</keyword>
<reference evidence="8" key="2">
    <citation type="journal article" date="2017" name="J. Med. Entomol.">
        <title>Transcriptome Analysis of the Triatoma infestans (Hemiptera: Reduviidae) Integument.</title>
        <authorList>
            <person name="Calderon-Fernandez G.M."/>
            <person name="Moriconi D.E."/>
            <person name="Dulbecco A.B."/>
            <person name="Juarez M.P."/>
        </authorList>
    </citation>
    <scope>NUCLEOTIDE SEQUENCE</scope>
    <source>
        <strain evidence="8">Int1</strain>
        <tissue evidence="8">Integument</tissue>
    </source>
</reference>
<evidence type="ECO:0000256" key="3">
    <source>
        <dbReference type="ARBA" id="ARBA00022741"/>
    </source>
</evidence>
<dbReference type="GO" id="GO:0005952">
    <property type="term" value="C:cAMP-dependent protein kinase complex"/>
    <property type="evidence" value="ECO:0007669"/>
    <property type="project" value="TreeGrafter"/>
</dbReference>
<keyword evidence="5" id="KW-0067">ATP-binding</keyword>
<dbReference type="PROSITE" id="PS51285">
    <property type="entry name" value="AGC_KINASE_CTER"/>
    <property type="match status" value="1"/>
</dbReference>
<feature type="domain" description="AGC-kinase C-terminal" evidence="7">
    <location>
        <begin position="108"/>
        <end position="143"/>
    </location>
</feature>
<dbReference type="SUPFAM" id="SSF56112">
    <property type="entry name" value="Protein kinase-like (PK-like)"/>
    <property type="match status" value="1"/>
</dbReference>
<dbReference type="PROSITE" id="PS50011">
    <property type="entry name" value="PROTEIN_KINASE_DOM"/>
    <property type="match status" value="1"/>
</dbReference>
<dbReference type="AlphaFoldDB" id="A0A171AUG3"/>
<name>A0A171AUG3_TRIIF</name>
<evidence type="ECO:0000256" key="5">
    <source>
        <dbReference type="ARBA" id="ARBA00022840"/>
    </source>
</evidence>
<dbReference type="GO" id="GO:0005634">
    <property type="term" value="C:nucleus"/>
    <property type="evidence" value="ECO:0007669"/>
    <property type="project" value="TreeGrafter"/>
</dbReference>
<dbReference type="SMART" id="SM00220">
    <property type="entry name" value="S_TKc"/>
    <property type="match status" value="1"/>
</dbReference>
<dbReference type="GO" id="GO:0005524">
    <property type="term" value="F:ATP binding"/>
    <property type="evidence" value="ECO:0007669"/>
    <property type="project" value="UniProtKB-KW"/>
</dbReference>
<dbReference type="PANTHER" id="PTHR24353">
    <property type="entry name" value="CYCLIC NUCLEOTIDE-DEPENDENT PROTEIN KINASE"/>
    <property type="match status" value="1"/>
</dbReference>
<dbReference type="InterPro" id="IPR000961">
    <property type="entry name" value="AGC-kinase_C"/>
</dbReference>
<keyword evidence="1" id="KW-0723">Serine/threonine-protein kinase</keyword>
<dbReference type="InterPro" id="IPR000719">
    <property type="entry name" value="Prot_kinase_dom"/>
</dbReference>
<evidence type="ECO:0000259" key="6">
    <source>
        <dbReference type="PROSITE" id="PS50011"/>
    </source>
</evidence>
<dbReference type="InterPro" id="IPR011009">
    <property type="entry name" value="Kinase-like_dom_sf"/>
</dbReference>
<dbReference type="GO" id="GO:0005829">
    <property type="term" value="C:cytosol"/>
    <property type="evidence" value="ECO:0007669"/>
    <property type="project" value="TreeGrafter"/>
</dbReference>
<keyword evidence="2" id="KW-0808">Transferase</keyword>
<dbReference type="GO" id="GO:0004691">
    <property type="term" value="F:cAMP-dependent protein kinase activity"/>
    <property type="evidence" value="ECO:0007669"/>
    <property type="project" value="TreeGrafter"/>
</dbReference>
<dbReference type="EMBL" id="GEMB01000640">
    <property type="protein sequence ID" value="JAS02493.1"/>
    <property type="molecule type" value="Transcribed_RNA"/>
</dbReference>
<dbReference type="PANTHER" id="PTHR24353:SF153">
    <property type="entry name" value="CAMP-DEPENDENT PROTEIN KINASE CATALYTIC SUBUNIT 1"/>
    <property type="match status" value="1"/>
</dbReference>
<evidence type="ECO:0000256" key="1">
    <source>
        <dbReference type="ARBA" id="ARBA00022527"/>
    </source>
</evidence>
<sequence>MNGRAYTMCGTPEYMAPEILQNQGYGRSVDWWSLGVLAYELCSGYTPFKANSNKHIFLKILKGTFVCPIYFSSELKDFIGRILVIDLTKRVGFINNSILYIKSHEWLSGVNWNGIINRNIASPFIPQISKLGKLQKIIIEESG</sequence>
<dbReference type="Gene3D" id="1.10.510.10">
    <property type="entry name" value="Transferase(Phosphotransferase) domain 1"/>
    <property type="match status" value="1"/>
</dbReference>
<evidence type="ECO:0000256" key="2">
    <source>
        <dbReference type="ARBA" id="ARBA00022679"/>
    </source>
</evidence>
<keyword evidence="4 8" id="KW-0418">Kinase</keyword>
<evidence type="ECO:0000259" key="7">
    <source>
        <dbReference type="PROSITE" id="PS51285"/>
    </source>
</evidence>
<accession>A0A171AUG3</accession>
<proteinExistence type="predicted"/>
<evidence type="ECO:0000313" key="8">
    <source>
        <dbReference type="EMBL" id="JAS02493.1"/>
    </source>
</evidence>
<feature type="non-terminal residue" evidence="8">
    <location>
        <position position="143"/>
    </location>
</feature>
<dbReference type="Pfam" id="PF00069">
    <property type="entry name" value="Pkinase"/>
    <property type="match status" value="1"/>
</dbReference>
<protein>
    <submittedName>
        <fullName evidence="8">Camp-dependent protein kinase catalytic subunit alpha-like protein</fullName>
    </submittedName>
</protein>
<feature type="domain" description="Protein kinase" evidence="6">
    <location>
        <begin position="1"/>
        <end position="107"/>
    </location>
</feature>
<organism evidence="8">
    <name type="scientific">Triatoma infestans</name>
    <name type="common">Assassin bug</name>
    <dbReference type="NCBI Taxonomy" id="30076"/>
    <lineage>
        <taxon>Eukaryota</taxon>
        <taxon>Metazoa</taxon>
        <taxon>Ecdysozoa</taxon>
        <taxon>Arthropoda</taxon>
        <taxon>Hexapoda</taxon>
        <taxon>Insecta</taxon>
        <taxon>Pterygota</taxon>
        <taxon>Neoptera</taxon>
        <taxon>Paraneoptera</taxon>
        <taxon>Hemiptera</taxon>
        <taxon>Heteroptera</taxon>
        <taxon>Panheteroptera</taxon>
        <taxon>Cimicomorpha</taxon>
        <taxon>Reduviidae</taxon>
        <taxon>Triatominae</taxon>
        <taxon>Triatoma</taxon>
    </lineage>
</organism>
<reference evidence="8" key="1">
    <citation type="submission" date="2016-04" db="EMBL/GenBank/DDBJ databases">
        <authorList>
            <person name="Calderon-Fernandez G.M.Sr."/>
        </authorList>
    </citation>
    <scope>NUCLEOTIDE SEQUENCE</scope>
    <source>
        <strain evidence="8">Int1</strain>
        <tissue evidence="8">Integument</tissue>
    </source>
</reference>